<comment type="caution">
    <text evidence="10">The sequence shown here is derived from an EMBL/GenBank/DDBJ whole genome shotgun (WGS) entry which is preliminary data.</text>
</comment>
<evidence type="ECO:0000259" key="9">
    <source>
        <dbReference type="Pfam" id="PF13231"/>
    </source>
</evidence>
<keyword evidence="5 8" id="KW-0812">Transmembrane</keyword>
<proteinExistence type="predicted"/>
<reference evidence="10 11" key="1">
    <citation type="submission" date="2023-07" db="EMBL/GenBank/DDBJ databases">
        <authorList>
            <person name="Lian W.-H."/>
        </authorList>
    </citation>
    <scope>NUCLEOTIDE SEQUENCE [LARGE SCALE GENOMIC DNA]</scope>
    <source>
        <strain evidence="10 11">SYSU DXS3180</strain>
    </source>
</reference>
<keyword evidence="4" id="KW-0808">Transferase</keyword>
<evidence type="ECO:0000256" key="5">
    <source>
        <dbReference type="ARBA" id="ARBA00022692"/>
    </source>
</evidence>
<dbReference type="PANTHER" id="PTHR33908:SF11">
    <property type="entry name" value="MEMBRANE PROTEIN"/>
    <property type="match status" value="1"/>
</dbReference>
<keyword evidence="6 8" id="KW-1133">Transmembrane helix</keyword>
<feature type="transmembrane region" description="Helical" evidence="8">
    <location>
        <begin position="240"/>
        <end position="258"/>
    </location>
</feature>
<feature type="transmembrane region" description="Helical" evidence="8">
    <location>
        <begin position="318"/>
        <end position="339"/>
    </location>
</feature>
<gene>
    <name evidence="10" type="ORF">QTN47_15810</name>
</gene>
<comment type="subcellular location">
    <subcellularLocation>
        <location evidence="1">Cell membrane</location>
        <topology evidence="1">Multi-pass membrane protein</topology>
    </subcellularLocation>
</comment>
<organism evidence="10 11">
    <name type="scientific">Danxiaibacter flavus</name>
    <dbReference type="NCBI Taxonomy" id="3049108"/>
    <lineage>
        <taxon>Bacteria</taxon>
        <taxon>Pseudomonadati</taxon>
        <taxon>Bacteroidota</taxon>
        <taxon>Chitinophagia</taxon>
        <taxon>Chitinophagales</taxon>
        <taxon>Chitinophagaceae</taxon>
        <taxon>Danxiaibacter</taxon>
    </lineage>
</organism>
<feature type="transmembrane region" description="Helical" evidence="8">
    <location>
        <begin position="123"/>
        <end position="141"/>
    </location>
</feature>
<feature type="transmembrane region" description="Helical" evidence="8">
    <location>
        <begin position="265"/>
        <end position="282"/>
    </location>
</feature>
<evidence type="ECO:0000256" key="3">
    <source>
        <dbReference type="ARBA" id="ARBA00022676"/>
    </source>
</evidence>
<accession>A0ABV3ZGE4</accession>
<keyword evidence="2" id="KW-1003">Cell membrane</keyword>
<dbReference type="RefSeq" id="WP_369330382.1">
    <property type="nucleotide sequence ID" value="NZ_JAULBC010000005.1"/>
</dbReference>
<feature type="transmembrane region" description="Helical" evidence="8">
    <location>
        <begin position="43"/>
        <end position="61"/>
    </location>
</feature>
<keyword evidence="7 8" id="KW-0472">Membrane</keyword>
<sequence length="513" mass="59630">MKNHVKLLYILTVVKIILPFLLQDASYQPHRDEFLYLAEGQHLAWGYMEVPPLLSVFAWLTHLFGGSMFWIKFWPSLFGGLTFFLTGKIIISLGGRAFAVWLAFLPFALDGYLRLFFLFQPNFLEVFFWTAIAFSIIQYIQTNKNKWLYYCGLCVGLGLMSKYSVAFYTISILAGLVMTPQRKIFANKHLYFAAIIAIIIFLPNIIWQYNHLFPVLHHMKELQETQLQYINRPAFIIDQFMMNLPCVFIWIAGLLTLFFSSSLRAYRFIAWAYLFVIILLLYLQGKSYYALGAYPVLFAFGAFQLEKITSKRFRWTRFAMILFPVALGLFSLPLVLPIAKPEKLANYYQKTGMNKTGDFKWEDLKTHPLPQDFADMIGWKELAKKVAAVYSTLPSEQKQSIFIYCRGYYSAGALNYYGPSLGLPEAYSDDANFLWWLPDSSHSKNMLFIGHNIPKKDDLVFQQYEKYEIKDSVNMPLFRENGIKVVLFENGNDSLNTFINRSIAEQRAEFLRK</sequence>
<dbReference type="InterPro" id="IPR038731">
    <property type="entry name" value="RgtA/B/C-like"/>
</dbReference>
<evidence type="ECO:0000256" key="8">
    <source>
        <dbReference type="SAM" id="Phobius"/>
    </source>
</evidence>
<feature type="transmembrane region" description="Helical" evidence="8">
    <location>
        <begin position="190"/>
        <end position="209"/>
    </location>
</feature>
<dbReference type="InterPro" id="IPR050297">
    <property type="entry name" value="LipidA_mod_glycosyltrf_83"/>
</dbReference>
<evidence type="ECO:0000256" key="6">
    <source>
        <dbReference type="ARBA" id="ARBA00022989"/>
    </source>
</evidence>
<evidence type="ECO:0000313" key="10">
    <source>
        <dbReference type="EMBL" id="MEX6688974.1"/>
    </source>
</evidence>
<feature type="transmembrane region" description="Helical" evidence="8">
    <location>
        <begin position="97"/>
        <end position="116"/>
    </location>
</feature>
<evidence type="ECO:0000256" key="1">
    <source>
        <dbReference type="ARBA" id="ARBA00004651"/>
    </source>
</evidence>
<dbReference type="EMBL" id="JAULBC010000005">
    <property type="protein sequence ID" value="MEX6688974.1"/>
    <property type="molecule type" value="Genomic_DNA"/>
</dbReference>
<feature type="transmembrane region" description="Helical" evidence="8">
    <location>
        <begin position="73"/>
        <end position="91"/>
    </location>
</feature>
<feature type="transmembrane region" description="Helical" evidence="8">
    <location>
        <begin position="7"/>
        <end position="23"/>
    </location>
</feature>
<evidence type="ECO:0000256" key="7">
    <source>
        <dbReference type="ARBA" id="ARBA00023136"/>
    </source>
</evidence>
<dbReference type="PANTHER" id="PTHR33908">
    <property type="entry name" value="MANNOSYLTRANSFERASE YKCB-RELATED"/>
    <property type="match status" value="1"/>
</dbReference>
<name>A0ABV3ZGE4_9BACT</name>
<evidence type="ECO:0000313" key="11">
    <source>
        <dbReference type="Proteomes" id="UP001560573"/>
    </source>
</evidence>
<feature type="transmembrane region" description="Helical" evidence="8">
    <location>
        <begin position="147"/>
        <end position="178"/>
    </location>
</feature>
<evidence type="ECO:0000256" key="4">
    <source>
        <dbReference type="ARBA" id="ARBA00022679"/>
    </source>
</evidence>
<protein>
    <submittedName>
        <fullName evidence="10">Glycosyltransferase family 39 protein</fullName>
    </submittedName>
</protein>
<keyword evidence="3" id="KW-0328">Glycosyltransferase</keyword>
<keyword evidence="11" id="KW-1185">Reference proteome</keyword>
<dbReference type="Pfam" id="PF13231">
    <property type="entry name" value="PMT_2"/>
    <property type="match status" value="1"/>
</dbReference>
<feature type="transmembrane region" description="Helical" evidence="8">
    <location>
        <begin position="288"/>
        <end position="306"/>
    </location>
</feature>
<evidence type="ECO:0000256" key="2">
    <source>
        <dbReference type="ARBA" id="ARBA00022475"/>
    </source>
</evidence>
<dbReference type="Proteomes" id="UP001560573">
    <property type="component" value="Unassembled WGS sequence"/>
</dbReference>
<feature type="domain" description="Glycosyltransferase RgtA/B/C/D-like" evidence="9">
    <location>
        <begin position="50"/>
        <end position="207"/>
    </location>
</feature>